<keyword evidence="2" id="KW-1185">Reference proteome</keyword>
<dbReference type="InParanoid" id="A0A3N4KX40"/>
<evidence type="ECO:0000313" key="2">
    <source>
        <dbReference type="Proteomes" id="UP000277580"/>
    </source>
</evidence>
<dbReference type="EMBL" id="ML119115">
    <property type="protein sequence ID" value="RPB15107.1"/>
    <property type="molecule type" value="Genomic_DNA"/>
</dbReference>
<organism evidence="1 2">
    <name type="scientific">Morchella conica CCBAS932</name>
    <dbReference type="NCBI Taxonomy" id="1392247"/>
    <lineage>
        <taxon>Eukaryota</taxon>
        <taxon>Fungi</taxon>
        <taxon>Dikarya</taxon>
        <taxon>Ascomycota</taxon>
        <taxon>Pezizomycotina</taxon>
        <taxon>Pezizomycetes</taxon>
        <taxon>Pezizales</taxon>
        <taxon>Morchellaceae</taxon>
        <taxon>Morchella</taxon>
    </lineage>
</organism>
<proteinExistence type="predicted"/>
<evidence type="ECO:0000313" key="1">
    <source>
        <dbReference type="EMBL" id="RPB15107.1"/>
    </source>
</evidence>
<accession>A0A3N4KX40</accession>
<reference evidence="1 2" key="1">
    <citation type="journal article" date="2018" name="Nat. Ecol. Evol.">
        <title>Pezizomycetes genomes reveal the molecular basis of ectomycorrhizal truffle lifestyle.</title>
        <authorList>
            <person name="Murat C."/>
            <person name="Payen T."/>
            <person name="Noel B."/>
            <person name="Kuo A."/>
            <person name="Morin E."/>
            <person name="Chen J."/>
            <person name="Kohler A."/>
            <person name="Krizsan K."/>
            <person name="Balestrini R."/>
            <person name="Da Silva C."/>
            <person name="Montanini B."/>
            <person name="Hainaut M."/>
            <person name="Levati E."/>
            <person name="Barry K.W."/>
            <person name="Belfiori B."/>
            <person name="Cichocki N."/>
            <person name="Clum A."/>
            <person name="Dockter R.B."/>
            <person name="Fauchery L."/>
            <person name="Guy J."/>
            <person name="Iotti M."/>
            <person name="Le Tacon F."/>
            <person name="Lindquist E.A."/>
            <person name="Lipzen A."/>
            <person name="Malagnac F."/>
            <person name="Mello A."/>
            <person name="Molinier V."/>
            <person name="Miyauchi S."/>
            <person name="Poulain J."/>
            <person name="Riccioni C."/>
            <person name="Rubini A."/>
            <person name="Sitrit Y."/>
            <person name="Splivallo R."/>
            <person name="Traeger S."/>
            <person name="Wang M."/>
            <person name="Zifcakova L."/>
            <person name="Wipf D."/>
            <person name="Zambonelli A."/>
            <person name="Paolocci F."/>
            <person name="Nowrousian M."/>
            <person name="Ottonello S."/>
            <person name="Baldrian P."/>
            <person name="Spatafora J.W."/>
            <person name="Henrissat B."/>
            <person name="Nagy L.G."/>
            <person name="Aury J.M."/>
            <person name="Wincker P."/>
            <person name="Grigoriev I.V."/>
            <person name="Bonfante P."/>
            <person name="Martin F.M."/>
        </authorList>
    </citation>
    <scope>NUCLEOTIDE SEQUENCE [LARGE SCALE GENOMIC DNA]</scope>
    <source>
        <strain evidence="1 2">CCBAS932</strain>
    </source>
</reference>
<dbReference type="AlphaFoldDB" id="A0A3N4KX40"/>
<dbReference type="Proteomes" id="UP000277580">
    <property type="component" value="Unassembled WGS sequence"/>
</dbReference>
<name>A0A3N4KX40_9PEZI</name>
<gene>
    <name evidence="1" type="ORF">P167DRAFT_571986</name>
</gene>
<sequence length="101" mass="11582">MSTLPPWEAMEHYAAGSGWKRVESNGDRRELKIDRLETKVDRNGAEIQYVKPIVVEITLLTMRAIDGDRKPLRQWVWVVGRCLETGGKGRGSVKKEYALKR</sequence>
<protein>
    <submittedName>
        <fullName evidence="1">Uncharacterized protein</fullName>
    </submittedName>
</protein>